<proteinExistence type="predicted"/>
<keyword evidence="1" id="KW-1133">Transmembrane helix</keyword>
<accession>A0A401LBI5</accession>
<organism evidence="2 3">
    <name type="scientific">Anaerotignum faecicola</name>
    <dbReference type="NCBI Taxonomy" id="2358141"/>
    <lineage>
        <taxon>Bacteria</taxon>
        <taxon>Bacillati</taxon>
        <taxon>Bacillota</taxon>
        <taxon>Clostridia</taxon>
        <taxon>Lachnospirales</taxon>
        <taxon>Anaerotignaceae</taxon>
        <taxon>Anaerotignum</taxon>
    </lineage>
</organism>
<dbReference type="Proteomes" id="UP000287361">
    <property type="component" value="Unassembled WGS sequence"/>
</dbReference>
<keyword evidence="1" id="KW-0472">Membrane</keyword>
<comment type="caution">
    <text evidence="2">The sequence shown here is derived from an EMBL/GenBank/DDBJ whole genome shotgun (WGS) entry which is preliminary data.</text>
</comment>
<dbReference type="AlphaFoldDB" id="A0A401LBI5"/>
<dbReference type="Pfam" id="PF11193">
    <property type="entry name" value="DUF2812"/>
    <property type="match status" value="1"/>
</dbReference>
<keyword evidence="1" id="KW-0812">Transmembrane</keyword>
<dbReference type="InterPro" id="IPR021359">
    <property type="entry name" value="DUF2812"/>
</dbReference>
<evidence type="ECO:0000313" key="2">
    <source>
        <dbReference type="EMBL" id="GCB28888.1"/>
    </source>
</evidence>
<sequence>MTKCKRKLLPAEPYEIDALESWFSDLSAEGLHVQKANALFATFIEGEKKRLLFRMEPKQDAIFPALDESQAEERNAQHREKGWSFVCGLNRFYVYAAEEGTADYFATPEEEGAYYPDNLKGNKFFNSIYAELLVIVVLIAAYIFVLHRQTTYDWVEGFANPFCNPLILVFAIFAGQRNRGAIKLQSSLAAGEPHHQPTDWQAPHLRRKHRLYQVWMLGIIAFIFLPFLPNVFSFSDRPIAEVKQPLPMISLAELENDPDFYAVDSYYQRDGNAKEDWWEREANLVNSYPTFGSPVDLAYNQAGRISDKTDATGRPYESVLWVEYRRLAPFLSPKEYIKEYLGRAYETYETTALEDTPFDYALLAKGKNHTRLYLVSGQTLLELDYYYGDADLTKHYDLYEKALKEMQKK</sequence>
<gene>
    <name evidence="2" type="ORF">KGMB03357_05490</name>
</gene>
<protein>
    <recommendedName>
        <fullName evidence="4">DUF2812 domain-containing protein</fullName>
    </recommendedName>
</protein>
<feature type="transmembrane region" description="Helical" evidence="1">
    <location>
        <begin position="128"/>
        <end position="146"/>
    </location>
</feature>
<evidence type="ECO:0008006" key="4">
    <source>
        <dbReference type="Google" id="ProtNLM"/>
    </source>
</evidence>
<evidence type="ECO:0000256" key="1">
    <source>
        <dbReference type="SAM" id="Phobius"/>
    </source>
</evidence>
<feature type="transmembrane region" description="Helical" evidence="1">
    <location>
        <begin position="214"/>
        <end position="232"/>
    </location>
</feature>
<keyword evidence="3" id="KW-1185">Reference proteome</keyword>
<name>A0A401LBI5_9FIRM</name>
<feature type="transmembrane region" description="Helical" evidence="1">
    <location>
        <begin position="158"/>
        <end position="175"/>
    </location>
</feature>
<dbReference type="EMBL" id="BHVZ01000001">
    <property type="protein sequence ID" value="GCB28888.1"/>
    <property type="molecule type" value="Genomic_DNA"/>
</dbReference>
<dbReference type="OrthoDB" id="1650893at2"/>
<reference evidence="2 3" key="1">
    <citation type="submission" date="2018-10" db="EMBL/GenBank/DDBJ databases">
        <title>Draft Genome Sequence of Anaerotignum sp. KCTC 15736.</title>
        <authorList>
            <person name="Choi S.H."/>
            <person name="Kim J.S."/>
            <person name="Kang S.W."/>
            <person name="Lee J.S."/>
            <person name="Park S.H."/>
        </authorList>
    </citation>
    <scope>NUCLEOTIDE SEQUENCE [LARGE SCALE GENOMIC DNA]</scope>
    <source>
        <strain evidence="2 3">KCTC 15736</strain>
    </source>
</reference>
<evidence type="ECO:0000313" key="3">
    <source>
        <dbReference type="Proteomes" id="UP000287361"/>
    </source>
</evidence>